<proteinExistence type="predicted"/>
<keyword evidence="2" id="KW-1185">Reference proteome</keyword>
<evidence type="ECO:0000313" key="1">
    <source>
        <dbReference type="EMBL" id="KAF5317863.1"/>
    </source>
</evidence>
<dbReference type="EMBL" id="JAACJM010000466">
    <property type="protein sequence ID" value="KAF5317863.1"/>
    <property type="molecule type" value="Genomic_DNA"/>
</dbReference>
<dbReference type="AlphaFoldDB" id="A0A8H5EZM2"/>
<comment type="caution">
    <text evidence="1">The sequence shown here is derived from an EMBL/GenBank/DDBJ whole genome shotgun (WGS) entry which is preliminary data.</text>
</comment>
<evidence type="ECO:0000313" key="2">
    <source>
        <dbReference type="Proteomes" id="UP000559256"/>
    </source>
</evidence>
<accession>A0A8H5EZM2</accession>
<protein>
    <submittedName>
        <fullName evidence="1">Uncharacterized protein</fullName>
    </submittedName>
</protein>
<dbReference type="Proteomes" id="UP000559256">
    <property type="component" value="Unassembled WGS sequence"/>
</dbReference>
<gene>
    <name evidence="1" type="ORF">D9758_018939</name>
</gene>
<sequence>MAITYSVWTLYAGKILQNPGVEETNHRLSGNYFRDQQRTITMIIRARRFATQDLNIAQVEDVLFEIILGCQPFDKSSHSIDDCRTNLVD</sequence>
<reference evidence="1 2" key="1">
    <citation type="journal article" date="2020" name="ISME J.">
        <title>Uncovering the hidden diversity of litter-decomposition mechanisms in mushroom-forming fungi.</title>
        <authorList>
            <person name="Floudas D."/>
            <person name="Bentzer J."/>
            <person name="Ahren D."/>
            <person name="Johansson T."/>
            <person name="Persson P."/>
            <person name="Tunlid A."/>
        </authorList>
    </citation>
    <scope>NUCLEOTIDE SEQUENCE [LARGE SCALE GENOMIC DNA]</scope>
    <source>
        <strain evidence="1 2">CBS 291.85</strain>
    </source>
</reference>
<organism evidence="1 2">
    <name type="scientific">Tetrapyrgos nigripes</name>
    <dbReference type="NCBI Taxonomy" id="182062"/>
    <lineage>
        <taxon>Eukaryota</taxon>
        <taxon>Fungi</taxon>
        <taxon>Dikarya</taxon>
        <taxon>Basidiomycota</taxon>
        <taxon>Agaricomycotina</taxon>
        <taxon>Agaricomycetes</taxon>
        <taxon>Agaricomycetidae</taxon>
        <taxon>Agaricales</taxon>
        <taxon>Marasmiineae</taxon>
        <taxon>Marasmiaceae</taxon>
        <taxon>Tetrapyrgos</taxon>
    </lineage>
</organism>
<name>A0A8H5EZM2_9AGAR</name>